<organism evidence="1">
    <name type="scientific">Arundo donax</name>
    <name type="common">Giant reed</name>
    <name type="synonym">Donax arundinaceus</name>
    <dbReference type="NCBI Taxonomy" id="35708"/>
    <lineage>
        <taxon>Eukaryota</taxon>
        <taxon>Viridiplantae</taxon>
        <taxon>Streptophyta</taxon>
        <taxon>Embryophyta</taxon>
        <taxon>Tracheophyta</taxon>
        <taxon>Spermatophyta</taxon>
        <taxon>Magnoliopsida</taxon>
        <taxon>Liliopsida</taxon>
        <taxon>Poales</taxon>
        <taxon>Poaceae</taxon>
        <taxon>PACMAD clade</taxon>
        <taxon>Arundinoideae</taxon>
        <taxon>Arundineae</taxon>
        <taxon>Arundo</taxon>
    </lineage>
</organism>
<protein>
    <submittedName>
        <fullName evidence="1">Uncharacterized protein</fullName>
    </submittedName>
</protein>
<reference evidence="1" key="1">
    <citation type="submission" date="2014-09" db="EMBL/GenBank/DDBJ databases">
        <authorList>
            <person name="Magalhaes I.L.F."/>
            <person name="Oliveira U."/>
            <person name="Santos F.R."/>
            <person name="Vidigal T.H.D.A."/>
            <person name="Brescovit A.D."/>
            <person name="Santos A.J."/>
        </authorList>
    </citation>
    <scope>NUCLEOTIDE SEQUENCE</scope>
    <source>
        <tissue evidence="1">Shoot tissue taken approximately 20 cm above the soil surface</tissue>
    </source>
</reference>
<dbReference type="EMBL" id="GBRH01172030">
    <property type="protein sequence ID" value="JAE25866.1"/>
    <property type="molecule type" value="Transcribed_RNA"/>
</dbReference>
<name>A0A0A9GTI2_ARUDO</name>
<dbReference type="AlphaFoldDB" id="A0A0A9GTI2"/>
<reference evidence="1" key="2">
    <citation type="journal article" date="2015" name="Data Brief">
        <title>Shoot transcriptome of the giant reed, Arundo donax.</title>
        <authorList>
            <person name="Barrero R.A."/>
            <person name="Guerrero F.D."/>
            <person name="Moolhuijzen P."/>
            <person name="Goolsby J.A."/>
            <person name="Tidwell J."/>
            <person name="Bellgard S.E."/>
            <person name="Bellgard M.I."/>
        </authorList>
    </citation>
    <scope>NUCLEOTIDE SEQUENCE</scope>
    <source>
        <tissue evidence="1">Shoot tissue taken approximately 20 cm above the soil surface</tissue>
    </source>
</reference>
<accession>A0A0A9GTI2</accession>
<evidence type="ECO:0000313" key="1">
    <source>
        <dbReference type="EMBL" id="JAE25866.1"/>
    </source>
</evidence>
<proteinExistence type="predicted"/>
<sequence length="76" mass="8532">MKWSSILADTGSTDLFLAALPTHRYLPLFSAALRSPSIIWRPLHRTKMTRRPSVSPYSWLDRSIGGVGMVDLFTLA</sequence>